<gene>
    <name evidence="1" type="ORF">INT47_007438</name>
</gene>
<dbReference type="Proteomes" id="UP000603453">
    <property type="component" value="Unassembled WGS sequence"/>
</dbReference>
<proteinExistence type="predicted"/>
<dbReference type="AlphaFoldDB" id="A0A8H7UWT4"/>
<accession>A0A8H7UWT4</accession>
<organism evidence="1 2">
    <name type="scientific">Mucor saturninus</name>
    <dbReference type="NCBI Taxonomy" id="64648"/>
    <lineage>
        <taxon>Eukaryota</taxon>
        <taxon>Fungi</taxon>
        <taxon>Fungi incertae sedis</taxon>
        <taxon>Mucoromycota</taxon>
        <taxon>Mucoromycotina</taxon>
        <taxon>Mucoromycetes</taxon>
        <taxon>Mucorales</taxon>
        <taxon>Mucorineae</taxon>
        <taxon>Mucoraceae</taxon>
        <taxon>Mucor</taxon>
    </lineage>
</organism>
<evidence type="ECO:0000313" key="2">
    <source>
        <dbReference type="Proteomes" id="UP000603453"/>
    </source>
</evidence>
<protein>
    <submittedName>
        <fullName evidence="1">Uncharacterized protein</fullName>
    </submittedName>
</protein>
<name>A0A8H7UWT4_9FUNG</name>
<dbReference type="OrthoDB" id="2261340at2759"/>
<keyword evidence="2" id="KW-1185">Reference proteome</keyword>
<reference evidence="1" key="1">
    <citation type="submission" date="2020-12" db="EMBL/GenBank/DDBJ databases">
        <title>Metabolic potential, ecology and presence of endohyphal bacteria is reflected in genomic diversity of Mucoromycotina.</title>
        <authorList>
            <person name="Muszewska A."/>
            <person name="Okrasinska A."/>
            <person name="Steczkiewicz K."/>
            <person name="Drgas O."/>
            <person name="Orlowska M."/>
            <person name="Perlinska-Lenart U."/>
            <person name="Aleksandrzak-Piekarczyk T."/>
            <person name="Szatraj K."/>
            <person name="Zielenkiewicz U."/>
            <person name="Pilsyk S."/>
            <person name="Malc E."/>
            <person name="Mieczkowski P."/>
            <person name="Kruszewska J.S."/>
            <person name="Biernat P."/>
            <person name="Pawlowska J."/>
        </authorList>
    </citation>
    <scope>NUCLEOTIDE SEQUENCE</scope>
    <source>
        <strain evidence="1">WA0000017839</strain>
    </source>
</reference>
<dbReference type="EMBL" id="JAEPRD010000070">
    <property type="protein sequence ID" value="KAG2201561.1"/>
    <property type="molecule type" value="Genomic_DNA"/>
</dbReference>
<evidence type="ECO:0000313" key="1">
    <source>
        <dbReference type="EMBL" id="KAG2201561.1"/>
    </source>
</evidence>
<comment type="caution">
    <text evidence="1">The sequence shown here is derived from an EMBL/GenBank/DDBJ whole genome shotgun (WGS) entry which is preliminary data.</text>
</comment>
<sequence length="182" mass="21015">MKSKGYTETFAEAGSKEQNEAIRRRVSRGRLTVLTVAEYSTYRGIRMASWQPYGSHFKNLPNGIRAKLEEHQKTFTIKDVISRKFSPNMNKSIGLKAKFAEIDKVKVVNHTERAQKEVFRFILNQHVKQTRPIKCQHQDYPEEDFKLKCLSFILEEIFGYGNINLKRDTVPGSLKKSNTTSA</sequence>